<keyword evidence="3" id="KW-0337">GPI-anchor biosynthesis</keyword>
<dbReference type="GO" id="GO:0031501">
    <property type="term" value="C:mannosyltransferase complex"/>
    <property type="evidence" value="ECO:0007669"/>
    <property type="project" value="TreeGrafter"/>
</dbReference>
<evidence type="ECO:0000313" key="11">
    <source>
        <dbReference type="EMBL" id="CAA9556454.1"/>
    </source>
</evidence>
<name>A0A6J4UNZ6_9BACT</name>
<keyword evidence="6 10" id="KW-0812">Transmembrane</keyword>
<protein>
    <recommendedName>
        <fullName evidence="12">Glycosyltransferase RgtA/B/C/D-like domain-containing protein</fullName>
    </recommendedName>
</protein>
<dbReference type="PANTHER" id="PTHR12468">
    <property type="entry name" value="GPI MANNOSYLTRANSFERASE 2"/>
    <property type="match status" value="1"/>
</dbReference>
<keyword evidence="7" id="KW-0256">Endoplasmic reticulum</keyword>
<evidence type="ECO:0000256" key="10">
    <source>
        <dbReference type="SAM" id="Phobius"/>
    </source>
</evidence>
<evidence type="ECO:0000256" key="7">
    <source>
        <dbReference type="ARBA" id="ARBA00022824"/>
    </source>
</evidence>
<keyword evidence="5" id="KW-0808">Transferase</keyword>
<dbReference type="EMBL" id="CADCWI010000079">
    <property type="protein sequence ID" value="CAA9556454.1"/>
    <property type="molecule type" value="Genomic_DNA"/>
</dbReference>
<accession>A0A6J4UNZ6</accession>
<keyword evidence="4" id="KW-0328">Glycosyltransferase</keyword>
<feature type="transmembrane region" description="Helical" evidence="10">
    <location>
        <begin position="236"/>
        <end position="256"/>
    </location>
</feature>
<reference evidence="11" key="1">
    <citation type="submission" date="2020-02" db="EMBL/GenBank/DDBJ databases">
        <authorList>
            <person name="Meier V. D."/>
        </authorList>
    </citation>
    <scope>NUCLEOTIDE SEQUENCE</scope>
    <source>
        <strain evidence="11">AVDCRST_MAG43</strain>
    </source>
</reference>
<dbReference type="GO" id="GO:0016020">
    <property type="term" value="C:membrane"/>
    <property type="evidence" value="ECO:0007669"/>
    <property type="project" value="GOC"/>
</dbReference>
<feature type="transmembrane region" description="Helical" evidence="10">
    <location>
        <begin position="26"/>
        <end position="47"/>
    </location>
</feature>
<sequence length="399" mass="43916">MTEGQDAADSGGRIARLLHSLTVQSLLILLATRLLLFGANWFTLGILPRLPLYPAQLPDTFLPGTRWLDGWARWDTSHYVTIALHGYGGEGNLSHDGGLGFFPLFPLLMRGLVTLTGLEPTEGRLAAAAIAIACLCITVAVPAFAQLVHRRFGPDVARTAVILLCVSPFSYFFSAGYSESLFLMLIVLAFTFADRRWWIAAALIAALATSSRLAGLALPPALLLLAWRRGASIRDLIGISLISPIGAAAFVGYTSWRFDDPLAYFHAQQHWGGWREHVGDYLTLFTQHPREALLGDPRNQIIVLNVALLVLWLASLPWVWRLLDPGIALFTTLIVVAHGIMTWVSLGRYLLPAIGFYIVAALLLTRPGWREWPRDITIAGSTVVLTMLTILFAHGFWTI</sequence>
<organism evidence="11">
    <name type="scientific">uncultured Thermomicrobiales bacterium</name>
    <dbReference type="NCBI Taxonomy" id="1645740"/>
    <lineage>
        <taxon>Bacteria</taxon>
        <taxon>Pseudomonadati</taxon>
        <taxon>Thermomicrobiota</taxon>
        <taxon>Thermomicrobia</taxon>
        <taxon>Thermomicrobiales</taxon>
        <taxon>environmental samples</taxon>
    </lineage>
</organism>
<evidence type="ECO:0000256" key="2">
    <source>
        <dbReference type="ARBA" id="ARBA00004687"/>
    </source>
</evidence>
<dbReference type="GO" id="GO:0000009">
    <property type="term" value="F:alpha-1,6-mannosyltransferase activity"/>
    <property type="evidence" value="ECO:0007669"/>
    <property type="project" value="InterPro"/>
</dbReference>
<feature type="transmembrane region" description="Helical" evidence="10">
    <location>
        <begin position="376"/>
        <end position="397"/>
    </location>
</feature>
<proteinExistence type="predicted"/>
<evidence type="ECO:0000256" key="9">
    <source>
        <dbReference type="ARBA" id="ARBA00023136"/>
    </source>
</evidence>
<dbReference type="UniPathway" id="UPA00196"/>
<feature type="transmembrane region" description="Helical" evidence="10">
    <location>
        <begin position="160"/>
        <end position="191"/>
    </location>
</feature>
<feature type="transmembrane region" description="Helical" evidence="10">
    <location>
        <begin position="197"/>
        <end position="224"/>
    </location>
</feature>
<evidence type="ECO:0000256" key="4">
    <source>
        <dbReference type="ARBA" id="ARBA00022676"/>
    </source>
</evidence>
<feature type="transmembrane region" description="Helical" evidence="10">
    <location>
        <begin position="125"/>
        <end position="148"/>
    </location>
</feature>
<evidence type="ECO:0000256" key="5">
    <source>
        <dbReference type="ARBA" id="ARBA00022679"/>
    </source>
</evidence>
<dbReference type="GO" id="GO:0006506">
    <property type="term" value="P:GPI anchor biosynthetic process"/>
    <property type="evidence" value="ECO:0007669"/>
    <property type="project" value="UniProtKB-UniPathway"/>
</dbReference>
<evidence type="ECO:0000256" key="3">
    <source>
        <dbReference type="ARBA" id="ARBA00022502"/>
    </source>
</evidence>
<feature type="transmembrane region" description="Helical" evidence="10">
    <location>
        <begin position="301"/>
        <end position="320"/>
    </location>
</feature>
<gene>
    <name evidence="11" type="ORF">AVDCRST_MAG43-1505</name>
</gene>
<dbReference type="InterPro" id="IPR007315">
    <property type="entry name" value="PIG-V/Gpi18"/>
</dbReference>
<keyword evidence="9 10" id="KW-0472">Membrane</keyword>
<dbReference type="AlphaFoldDB" id="A0A6J4UNZ6"/>
<evidence type="ECO:0008006" key="12">
    <source>
        <dbReference type="Google" id="ProtNLM"/>
    </source>
</evidence>
<dbReference type="PANTHER" id="PTHR12468:SF2">
    <property type="entry name" value="GPI MANNOSYLTRANSFERASE 2"/>
    <property type="match status" value="1"/>
</dbReference>
<feature type="transmembrane region" description="Helical" evidence="10">
    <location>
        <begin position="350"/>
        <end position="369"/>
    </location>
</feature>
<comment type="pathway">
    <text evidence="2">Glycolipid biosynthesis; glycosylphosphatidylinositol-anchor biosynthesis.</text>
</comment>
<evidence type="ECO:0000256" key="8">
    <source>
        <dbReference type="ARBA" id="ARBA00022989"/>
    </source>
</evidence>
<evidence type="ECO:0000256" key="6">
    <source>
        <dbReference type="ARBA" id="ARBA00022692"/>
    </source>
</evidence>
<dbReference type="GO" id="GO:0004376">
    <property type="term" value="F:GPI mannosyltransferase activity"/>
    <property type="evidence" value="ECO:0007669"/>
    <property type="project" value="InterPro"/>
</dbReference>
<keyword evidence="8 10" id="KW-1133">Transmembrane helix</keyword>
<evidence type="ECO:0000256" key="1">
    <source>
        <dbReference type="ARBA" id="ARBA00004477"/>
    </source>
</evidence>
<feature type="transmembrane region" description="Helical" evidence="10">
    <location>
        <begin position="327"/>
        <end position="344"/>
    </location>
</feature>
<comment type="subcellular location">
    <subcellularLocation>
        <location evidence="1">Endoplasmic reticulum membrane</location>
        <topology evidence="1">Multi-pass membrane protein</topology>
    </subcellularLocation>
</comment>
<dbReference type="Pfam" id="PF04188">
    <property type="entry name" value="Mannosyl_trans2"/>
    <property type="match status" value="1"/>
</dbReference>